<organism evidence="1 2">
    <name type="scientific">Lojkania enalia</name>
    <dbReference type="NCBI Taxonomy" id="147567"/>
    <lineage>
        <taxon>Eukaryota</taxon>
        <taxon>Fungi</taxon>
        <taxon>Dikarya</taxon>
        <taxon>Ascomycota</taxon>
        <taxon>Pezizomycotina</taxon>
        <taxon>Dothideomycetes</taxon>
        <taxon>Pleosporomycetidae</taxon>
        <taxon>Pleosporales</taxon>
        <taxon>Pleosporales incertae sedis</taxon>
        <taxon>Lojkania</taxon>
    </lineage>
</organism>
<accession>A0A9P4K1A3</accession>
<sequence>MSAWYASRFTTPAVGRRGYHHSAGGEGATSSNPDGLVYSMMANLQGRVRHGPECFYREDDDEEGEAGKMRDLRDALPLKLDRPWLLRTASDIRTRLQVLCGDIDHTDEYQTILKLTELLDRLGNLLDDDPKLELRDYQELWDVPKKAFAASNELPITTLSVAEINELTRLMIIGQVVFRMAAMNAVFRGLKGERSEDEHGFQAANDDYRDVALNIYGGLLDGKDYFPKKRWFEKEEDVRMLEAINKLKSEARRRGVYWG</sequence>
<comment type="caution">
    <text evidence="1">The sequence shown here is derived from an EMBL/GenBank/DDBJ whole genome shotgun (WGS) entry which is preliminary data.</text>
</comment>
<dbReference type="EMBL" id="ML986689">
    <property type="protein sequence ID" value="KAF2260121.1"/>
    <property type="molecule type" value="Genomic_DNA"/>
</dbReference>
<name>A0A9P4K1A3_9PLEO</name>
<dbReference type="AlphaFoldDB" id="A0A9P4K1A3"/>
<proteinExistence type="predicted"/>
<evidence type="ECO:0000313" key="1">
    <source>
        <dbReference type="EMBL" id="KAF2260121.1"/>
    </source>
</evidence>
<evidence type="ECO:0000313" key="2">
    <source>
        <dbReference type="Proteomes" id="UP000800093"/>
    </source>
</evidence>
<dbReference type="OrthoDB" id="3796550at2759"/>
<protein>
    <submittedName>
        <fullName evidence="1">Uncharacterized protein</fullName>
    </submittedName>
</protein>
<gene>
    <name evidence="1" type="ORF">CC78DRAFT_536631</name>
</gene>
<reference evidence="2" key="1">
    <citation type="journal article" date="2020" name="Stud. Mycol.">
        <title>101 Dothideomycetes genomes: A test case for predicting lifestyles and emergence of pathogens.</title>
        <authorList>
            <person name="Haridas S."/>
            <person name="Albert R."/>
            <person name="Binder M."/>
            <person name="Bloem J."/>
            <person name="LaButti K."/>
            <person name="Salamov A."/>
            <person name="Andreopoulos B."/>
            <person name="Baker S."/>
            <person name="Barry K."/>
            <person name="Bills G."/>
            <person name="Bluhm B."/>
            <person name="Cannon C."/>
            <person name="Castanera R."/>
            <person name="Culley D."/>
            <person name="Daum C."/>
            <person name="Ezra D."/>
            <person name="Gonzalez J."/>
            <person name="Henrissat B."/>
            <person name="Kuo A."/>
            <person name="Liang C."/>
            <person name="Lipzen A."/>
            <person name="Lutzoni F."/>
            <person name="Magnuson J."/>
            <person name="Mondo S."/>
            <person name="Nolan M."/>
            <person name="Ohm R."/>
            <person name="Pangilinan J."/>
            <person name="Park H.-J."/>
            <person name="Ramirez L."/>
            <person name="Alfaro M."/>
            <person name="Sun H."/>
            <person name="Tritt A."/>
            <person name="Yoshinaga Y."/>
            <person name="Zwiers L.-H."/>
            <person name="Turgeon B."/>
            <person name="Goodwin S."/>
            <person name="Spatafora J."/>
            <person name="Crous P."/>
            <person name="Grigoriev I."/>
        </authorList>
    </citation>
    <scope>NUCLEOTIDE SEQUENCE [LARGE SCALE GENOMIC DNA]</scope>
    <source>
        <strain evidence="2">CBS 304.66</strain>
    </source>
</reference>
<dbReference type="Proteomes" id="UP000800093">
    <property type="component" value="Unassembled WGS sequence"/>
</dbReference>
<keyword evidence="2" id="KW-1185">Reference proteome</keyword>